<gene>
    <name evidence="1" type="ORF">QUD52_03650</name>
</gene>
<name>A0AAW7IWI4_9LACT</name>
<proteinExistence type="predicted"/>
<reference evidence="1" key="1">
    <citation type="submission" date="2023-06" db="EMBL/GenBank/DDBJ databases">
        <title>Draft Genome Sequences of lactic acid bacteria strains isolated from fermented milk products.</title>
        <authorList>
            <person name="Elcheninov A.G."/>
            <person name="Klyukina A."/>
            <person name="Zayulina K.S."/>
            <person name="Gavirova L.A."/>
            <person name="Shcherbakova P.A."/>
            <person name="Shestakov A.I."/>
            <person name="Kublanov I.V."/>
            <person name="Kochetkova T.V."/>
        </authorList>
    </citation>
    <scope>NUCLEOTIDE SEQUENCE</scope>
    <source>
        <strain evidence="1">TOM.142</strain>
    </source>
</reference>
<evidence type="ECO:0000313" key="2">
    <source>
        <dbReference type="Proteomes" id="UP001240905"/>
    </source>
</evidence>
<evidence type="ECO:0000313" key="1">
    <source>
        <dbReference type="EMBL" id="MDM7546130.1"/>
    </source>
</evidence>
<dbReference type="EMBL" id="JAUCAE010000004">
    <property type="protein sequence ID" value="MDM7546130.1"/>
    <property type="molecule type" value="Genomic_DNA"/>
</dbReference>
<dbReference type="AlphaFoldDB" id="A0AAW7IWI4"/>
<sequence>MNEISLTVKLPNGSKLKTFEDDENLYRAIVRALIDVEVFLIEMDVKNEEQ</sequence>
<accession>A0AAW7IWI4</accession>
<dbReference type="Proteomes" id="UP001240905">
    <property type="component" value="Unassembled WGS sequence"/>
</dbReference>
<evidence type="ECO:0008006" key="3">
    <source>
        <dbReference type="Google" id="ProtNLM"/>
    </source>
</evidence>
<protein>
    <recommendedName>
        <fullName evidence="3">Prophage protein</fullName>
    </recommendedName>
</protein>
<organism evidence="1 2">
    <name type="scientific">Lactococcus lactis</name>
    <dbReference type="NCBI Taxonomy" id="1358"/>
    <lineage>
        <taxon>Bacteria</taxon>
        <taxon>Bacillati</taxon>
        <taxon>Bacillota</taxon>
        <taxon>Bacilli</taxon>
        <taxon>Lactobacillales</taxon>
        <taxon>Streptococcaceae</taxon>
        <taxon>Lactococcus</taxon>
    </lineage>
</organism>
<comment type="caution">
    <text evidence="1">The sequence shown here is derived from an EMBL/GenBank/DDBJ whole genome shotgun (WGS) entry which is preliminary data.</text>
</comment>
<dbReference type="RefSeq" id="WP_160321618.1">
    <property type="nucleotide sequence ID" value="NZ_CP070382.1"/>
</dbReference>